<sequence length="266" mass="29329">MRMNTSRAQGLKHLWMTSLICLVLGLGITGMGSPALAASSSWDAALKSVELLYDSFEAVELSNKVIKQEITQLRKLNNNRLSRLNASIKGIDKSKVDQLQASYDKTKQQHAPLLAEYTELGKQAAAARKAKNTKSALMYDLKRNRIKEEAAAARLDIKKKYDALSAAKKQKAAKDKVVKDALIPVSAVKKLITAENKSIADMNKRKSAADKRYKSAVKTGNAITAAAELNLLLTELKKMNASHQKILGWEKEIQRLIAAAENKLTR</sequence>
<evidence type="ECO:0008006" key="3">
    <source>
        <dbReference type="Google" id="ProtNLM"/>
    </source>
</evidence>
<keyword evidence="2" id="KW-1185">Reference proteome</keyword>
<gene>
    <name evidence="1" type="ORF">HII30_08675</name>
</gene>
<proteinExistence type="predicted"/>
<dbReference type="Proteomes" id="UP000565468">
    <property type="component" value="Unassembled WGS sequence"/>
</dbReference>
<evidence type="ECO:0000313" key="2">
    <source>
        <dbReference type="Proteomes" id="UP000565468"/>
    </source>
</evidence>
<accession>A0A848M6N1</accession>
<comment type="caution">
    <text evidence="1">The sequence shown here is derived from an EMBL/GenBank/DDBJ whole genome shotgun (WGS) entry which is preliminary data.</text>
</comment>
<evidence type="ECO:0000313" key="1">
    <source>
        <dbReference type="EMBL" id="NMO95840.1"/>
    </source>
</evidence>
<reference evidence="1 2" key="1">
    <citation type="submission" date="2020-04" db="EMBL/GenBank/DDBJ databases">
        <title>Paenibacillus algicola sp. nov., a novel marine bacterium producing alginate lyase.</title>
        <authorList>
            <person name="Huang H."/>
        </authorList>
    </citation>
    <scope>NUCLEOTIDE SEQUENCE [LARGE SCALE GENOMIC DNA]</scope>
    <source>
        <strain evidence="1 2">L7-75</strain>
    </source>
</reference>
<dbReference type="EMBL" id="JABBPN010000006">
    <property type="protein sequence ID" value="NMO95840.1"/>
    <property type="molecule type" value="Genomic_DNA"/>
</dbReference>
<protein>
    <recommendedName>
        <fullName evidence="3">Colicin import membrane protein</fullName>
    </recommendedName>
</protein>
<dbReference type="AlphaFoldDB" id="A0A848M6N1"/>
<organism evidence="1 2">
    <name type="scientific">Paenibacillus lemnae</name>
    <dbReference type="NCBI Taxonomy" id="1330551"/>
    <lineage>
        <taxon>Bacteria</taxon>
        <taxon>Bacillati</taxon>
        <taxon>Bacillota</taxon>
        <taxon>Bacilli</taxon>
        <taxon>Bacillales</taxon>
        <taxon>Paenibacillaceae</taxon>
        <taxon>Paenibacillus</taxon>
    </lineage>
</organism>
<name>A0A848M6N1_PAELE</name>
<dbReference type="RefSeq" id="WP_169504631.1">
    <property type="nucleotide sequence ID" value="NZ_JABBPN010000006.1"/>
</dbReference>